<dbReference type="PANTHER" id="PTHR40036">
    <property type="entry name" value="MACROCIN O-METHYLTRANSFERASE"/>
    <property type="match status" value="1"/>
</dbReference>
<keyword evidence="2" id="KW-1185">Reference proteome</keyword>
<comment type="caution">
    <text evidence="1">The sequence shown here is derived from an EMBL/GenBank/DDBJ whole genome shotgun (WGS) entry which is preliminary data.</text>
</comment>
<organism evidence="1 2">
    <name type="scientific">Limnoraphis robusta CCNP1315</name>
    <dbReference type="NCBI Taxonomy" id="3110306"/>
    <lineage>
        <taxon>Bacteria</taxon>
        <taxon>Bacillati</taxon>
        <taxon>Cyanobacteriota</taxon>
        <taxon>Cyanophyceae</taxon>
        <taxon>Oscillatoriophycideae</taxon>
        <taxon>Oscillatoriales</taxon>
        <taxon>Sirenicapillariaceae</taxon>
        <taxon>Limnoraphis</taxon>
    </lineage>
</organism>
<sequence length="270" mass="30735">MDRLIFNSLDKLYKFYSKKQLGYQLAQLNKPDTRYKTLLKEVEGVYKKILLTDLSDYDEVRTDLLFKLLGTSVSEALYIVNYLHKSLPLPGDICEFGVAQGATSALMAHEIQKTDKTIWLFDSFAGLPKPSAKDTLKDDIFNLRSMDAYTGTMLTSVDLVQKRLNDINFPSERTQIIPGFIEETIQSSNRPQQVCFAYVDFDFYEPILVALNFLDQVLSKGGHIIVDDYDFFSTGVKTAVEEFIAAHPDNYRLSLPIKSAGHFCMLEKFS</sequence>
<protein>
    <submittedName>
        <fullName evidence="1">TylF/MycF/NovP-related O-methyltransferase</fullName>
        <ecNumber evidence="1">2.1.1.-</ecNumber>
    </submittedName>
</protein>
<dbReference type="Pfam" id="PF05711">
    <property type="entry name" value="TylF"/>
    <property type="match status" value="1"/>
</dbReference>
<evidence type="ECO:0000313" key="1">
    <source>
        <dbReference type="EMBL" id="MEA5518498.1"/>
    </source>
</evidence>
<dbReference type="GO" id="GO:0008168">
    <property type="term" value="F:methyltransferase activity"/>
    <property type="evidence" value="ECO:0007669"/>
    <property type="project" value="UniProtKB-KW"/>
</dbReference>
<dbReference type="GO" id="GO:0032259">
    <property type="term" value="P:methylation"/>
    <property type="evidence" value="ECO:0007669"/>
    <property type="project" value="UniProtKB-KW"/>
</dbReference>
<name>A0ABU5TUC9_9CYAN</name>
<accession>A0ABU5TUC9</accession>
<dbReference type="PANTHER" id="PTHR40036:SF1">
    <property type="entry name" value="MACROCIN O-METHYLTRANSFERASE"/>
    <property type="match status" value="1"/>
</dbReference>
<keyword evidence="1" id="KW-0489">Methyltransferase</keyword>
<dbReference type="EMBL" id="JAYGHT010000011">
    <property type="protein sequence ID" value="MEA5518498.1"/>
    <property type="molecule type" value="Genomic_DNA"/>
</dbReference>
<dbReference type="InterPro" id="IPR029063">
    <property type="entry name" value="SAM-dependent_MTases_sf"/>
</dbReference>
<dbReference type="EC" id="2.1.1.-" evidence="1"/>
<keyword evidence="1" id="KW-0808">Transferase</keyword>
<evidence type="ECO:0000313" key="2">
    <source>
        <dbReference type="Proteomes" id="UP001301728"/>
    </source>
</evidence>
<dbReference type="RefSeq" id="WP_160315466.1">
    <property type="nucleotide sequence ID" value="NZ_JAYGHT010000011.1"/>
</dbReference>
<dbReference type="InterPro" id="IPR008884">
    <property type="entry name" value="TylF_MeTrfase"/>
</dbReference>
<proteinExistence type="predicted"/>
<dbReference type="SUPFAM" id="SSF53335">
    <property type="entry name" value="S-adenosyl-L-methionine-dependent methyltransferases"/>
    <property type="match status" value="1"/>
</dbReference>
<dbReference type="Gene3D" id="3.40.50.150">
    <property type="entry name" value="Vaccinia Virus protein VP39"/>
    <property type="match status" value="1"/>
</dbReference>
<dbReference type="Proteomes" id="UP001301728">
    <property type="component" value="Unassembled WGS sequence"/>
</dbReference>
<reference evidence="1 2" key="1">
    <citation type="submission" date="2023-12" db="EMBL/GenBank/DDBJ databases">
        <title>Baltic Sea Cyanobacteria.</title>
        <authorList>
            <person name="Delbaje E."/>
            <person name="Fewer D.P."/>
            <person name="Shishido T.K."/>
        </authorList>
    </citation>
    <scope>NUCLEOTIDE SEQUENCE [LARGE SCALE GENOMIC DNA]</scope>
    <source>
        <strain evidence="1 2">CCNP 1315</strain>
    </source>
</reference>
<gene>
    <name evidence="1" type="ORF">VB854_06005</name>
</gene>